<protein>
    <recommendedName>
        <fullName evidence="8">Probable malate:quinone oxidoreductase</fullName>
        <ecNumber evidence="8">1.1.5.4</ecNumber>
    </recommendedName>
    <alternativeName>
        <fullName evidence="8">MQO</fullName>
    </alternativeName>
    <alternativeName>
        <fullName evidence="8">Malate dehydrogenase [quinone]</fullName>
    </alternativeName>
</protein>
<dbReference type="Gene3D" id="3.50.50.60">
    <property type="entry name" value="FAD/NAD(P)-binding domain"/>
    <property type="match status" value="1"/>
</dbReference>
<evidence type="ECO:0000256" key="3">
    <source>
        <dbReference type="ARBA" id="ARBA00005012"/>
    </source>
</evidence>
<comment type="similarity">
    <text evidence="8">Belongs to the MQO family.</text>
</comment>
<dbReference type="Proteomes" id="UP000315759">
    <property type="component" value="Unassembled WGS sequence"/>
</dbReference>
<proteinExistence type="inferred from homology"/>
<dbReference type="PANTHER" id="PTHR43104:SF2">
    <property type="entry name" value="L-2-HYDROXYGLUTARATE DEHYDROGENASE, MITOCHONDRIAL"/>
    <property type="match status" value="1"/>
</dbReference>
<keyword evidence="5 8" id="KW-0285">Flavoprotein</keyword>
<dbReference type="NCBIfam" id="TIGR01320">
    <property type="entry name" value="mal_quin_oxido"/>
    <property type="match status" value="1"/>
</dbReference>
<evidence type="ECO:0000256" key="1">
    <source>
        <dbReference type="ARBA" id="ARBA00001139"/>
    </source>
</evidence>
<dbReference type="GO" id="GO:0008924">
    <property type="term" value="F:L-malate dehydrogenase (quinone) activity"/>
    <property type="evidence" value="ECO:0007669"/>
    <property type="project" value="UniProtKB-UniRule"/>
</dbReference>
<keyword evidence="4 8" id="KW-0816">Tricarboxylic acid cycle</keyword>
<dbReference type="GO" id="GO:0047545">
    <property type="term" value="F:(S)-2-hydroxyglutarate dehydrogenase activity"/>
    <property type="evidence" value="ECO:0007669"/>
    <property type="project" value="TreeGrafter"/>
</dbReference>
<dbReference type="NCBIfam" id="NF003606">
    <property type="entry name" value="PRK05257.2-1"/>
    <property type="match status" value="1"/>
</dbReference>
<dbReference type="GO" id="GO:0006099">
    <property type="term" value="P:tricarboxylic acid cycle"/>
    <property type="evidence" value="ECO:0007669"/>
    <property type="project" value="UniProtKB-UniRule"/>
</dbReference>
<dbReference type="RefSeq" id="WP_142553306.1">
    <property type="nucleotide sequence ID" value="NZ_VIFX01000022.1"/>
</dbReference>
<name>A0A544VZ01_9MYCO</name>
<evidence type="ECO:0000313" key="10">
    <source>
        <dbReference type="Proteomes" id="UP000315759"/>
    </source>
</evidence>
<gene>
    <name evidence="8 9" type="primary">mqo</name>
    <name evidence="9" type="ORF">D8S82_17530</name>
</gene>
<evidence type="ECO:0000256" key="4">
    <source>
        <dbReference type="ARBA" id="ARBA00022532"/>
    </source>
</evidence>
<dbReference type="NCBIfam" id="NF009875">
    <property type="entry name" value="PRK13339.1"/>
    <property type="match status" value="1"/>
</dbReference>
<comment type="pathway">
    <text evidence="3 8">Carbohydrate metabolism; tricarboxylic acid cycle; oxaloacetate from (S)-malate (quinone route): step 1/1.</text>
</comment>
<dbReference type="InterPro" id="IPR036188">
    <property type="entry name" value="FAD/NAD-bd_sf"/>
</dbReference>
<dbReference type="NCBIfam" id="NF003603">
    <property type="entry name" value="PRK05257.1-1"/>
    <property type="match status" value="1"/>
</dbReference>
<evidence type="ECO:0000256" key="6">
    <source>
        <dbReference type="ARBA" id="ARBA00022827"/>
    </source>
</evidence>
<keyword evidence="10" id="KW-1185">Reference proteome</keyword>
<dbReference type="NCBIfam" id="NF003611">
    <property type="entry name" value="PRK05257.3-2"/>
    <property type="match status" value="1"/>
</dbReference>
<dbReference type="AlphaFoldDB" id="A0A544VZ01"/>
<reference evidence="9 10" key="1">
    <citation type="submission" date="2018-10" db="EMBL/GenBank/DDBJ databases">
        <title>Draft genome of Mycobacterium hodleri strain B.</title>
        <authorList>
            <person name="Amande T.J."/>
            <person name="Mcgenity T.J."/>
        </authorList>
    </citation>
    <scope>NUCLEOTIDE SEQUENCE [LARGE SCALE GENOMIC DNA]</scope>
    <source>
        <strain evidence="9 10">B</strain>
    </source>
</reference>
<comment type="caution">
    <text evidence="9">The sequence shown here is derived from an EMBL/GenBank/DDBJ whole genome shotgun (WGS) entry which is preliminary data.</text>
</comment>
<evidence type="ECO:0000256" key="5">
    <source>
        <dbReference type="ARBA" id="ARBA00022630"/>
    </source>
</evidence>
<dbReference type="PANTHER" id="PTHR43104">
    <property type="entry name" value="L-2-HYDROXYGLUTARATE DEHYDROGENASE, MITOCHONDRIAL"/>
    <property type="match status" value="1"/>
</dbReference>
<accession>A0A544VZ01</accession>
<evidence type="ECO:0000256" key="7">
    <source>
        <dbReference type="ARBA" id="ARBA00023002"/>
    </source>
</evidence>
<dbReference type="NCBIfam" id="NF003608">
    <property type="entry name" value="PRK05257.2-4"/>
    <property type="match status" value="1"/>
</dbReference>
<dbReference type="Pfam" id="PF06039">
    <property type="entry name" value="Mqo"/>
    <property type="match status" value="1"/>
</dbReference>
<evidence type="ECO:0000256" key="8">
    <source>
        <dbReference type="HAMAP-Rule" id="MF_00212"/>
    </source>
</evidence>
<sequence>MPTSAEVNQGPDVVLVGAGVMSATLGVLLRELDPSLRVELYEVLDQPAQESSNAWNNAGTGHAALCELNYTPVTPNGVDISKALQVNTEFDLSRQLWSFLVDQGTIKDPRSFINPVPHYSFVRGVDNVAFLKRRFEALSAHHCYEGMQFTDSVDELTTWLPLVMEGRDAGEPVAATRMVTGTDVDYGALTSELLESLDNTGGFTAHYRTRVQNLSRDGDRWTVRVRDEQTGEHRDVSAKFVFIGAGGGALHLLQKSGIPEARGYAGFPVSGVWLRSDDATIAERHHAKVYGKASVGSPPMSVPHLDTRHVDGSVSLLFGPYAGFSTKFLKHGSYLDLFGSIDPENLLPLLAVGRDNAALEKYLVGQVLESDDERFAMLREYFPDAQRDDWRVEVAGQRVQVIKKDPEHGGILQFGTEIVGSADNSIVALLGASPGASTAVSIMVDVIERCFSDELKNDGWAERLKGMIPSYGESLVDDADLCRRVRAHTATVLQVNQQPVNEGVPA</sequence>
<dbReference type="InterPro" id="IPR006231">
    <property type="entry name" value="MQO"/>
</dbReference>
<organism evidence="9 10">
    <name type="scientific">Mycolicibacterium hodleri</name>
    <dbReference type="NCBI Taxonomy" id="49897"/>
    <lineage>
        <taxon>Bacteria</taxon>
        <taxon>Bacillati</taxon>
        <taxon>Actinomycetota</taxon>
        <taxon>Actinomycetes</taxon>
        <taxon>Mycobacteriales</taxon>
        <taxon>Mycobacteriaceae</taxon>
        <taxon>Mycolicibacterium</taxon>
    </lineage>
</organism>
<comment type="cofactor">
    <cofactor evidence="2 8">
        <name>FAD</name>
        <dbReference type="ChEBI" id="CHEBI:57692"/>
    </cofactor>
</comment>
<keyword evidence="6 8" id="KW-0274">FAD</keyword>
<dbReference type="EC" id="1.1.5.4" evidence="8"/>
<evidence type="ECO:0000313" key="9">
    <source>
        <dbReference type="EMBL" id="TQR85219.1"/>
    </source>
</evidence>
<dbReference type="UniPathway" id="UPA00223">
    <property type="reaction ID" value="UER01008"/>
</dbReference>
<dbReference type="EMBL" id="VIFX01000022">
    <property type="protein sequence ID" value="TQR85219.1"/>
    <property type="molecule type" value="Genomic_DNA"/>
</dbReference>
<comment type="catalytic activity">
    <reaction evidence="1 8">
        <text>(S)-malate + a quinone = a quinol + oxaloacetate</text>
        <dbReference type="Rhea" id="RHEA:46012"/>
        <dbReference type="ChEBI" id="CHEBI:15589"/>
        <dbReference type="ChEBI" id="CHEBI:16452"/>
        <dbReference type="ChEBI" id="CHEBI:24646"/>
        <dbReference type="ChEBI" id="CHEBI:132124"/>
        <dbReference type="EC" id="1.1.5.4"/>
    </reaction>
</comment>
<dbReference type="HAMAP" id="MF_00212">
    <property type="entry name" value="MQO"/>
    <property type="match status" value="1"/>
</dbReference>
<dbReference type="SUPFAM" id="SSF51905">
    <property type="entry name" value="FAD/NAD(P)-binding domain"/>
    <property type="match status" value="1"/>
</dbReference>
<keyword evidence="7 8" id="KW-0560">Oxidoreductase</keyword>
<evidence type="ECO:0000256" key="2">
    <source>
        <dbReference type="ARBA" id="ARBA00001974"/>
    </source>
</evidence>
<dbReference type="NCBIfam" id="NF003605">
    <property type="entry name" value="PRK05257.1-4"/>
    <property type="match status" value="1"/>
</dbReference>